<evidence type="ECO:0000313" key="5">
    <source>
        <dbReference type="Proteomes" id="UP000033423"/>
    </source>
</evidence>
<dbReference type="CDD" id="cd03603">
    <property type="entry name" value="CLECT_VCBS"/>
    <property type="match status" value="1"/>
</dbReference>
<dbReference type="PANTHER" id="PTHR22803">
    <property type="entry name" value="MANNOSE, PHOSPHOLIPASE, LECTIN RECEPTOR RELATED"/>
    <property type="match status" value="1"/>
</dbReference>
<comment type="caution">
    <text evidence="4">The sequence shown here is derived from an EMBL/GenBank/DDBJ whole genome shotgun (WGS) entry which is preliminary data.</text>
</comment>
<evidence type="ECO:0000259" key="3">
    <source>
        <dbReference type="PROSITE" id="PS50041"/>
    </source>
</evidence>
<dbReference type="InterPro" id="IPR001304">
    <property type="entry name" value="C-type_lectin-like"/>
</dbReference>
<evidence type="ECO:0000256" key="2">
    <source>
        <dbReference type="SAM" id="MobiDB-lite"/>
    </source>
</evidence>
<dbReference type="EMBL" id="LACI01000908">
    <property type="protein sequence ID" value="KJU85686.1"/>
    <property type="molecule type" value="Genomic_DNA"/>
</dbReference>
<dbReference type="InterPro" id="IPR034007">
    <property type="entry name" value="CTLD_bac"/>
</dbReference>
<keyword evidence="5" id="KW-1185">Reference proteome</keyword>
<protein>
    <submittedName>
        <fullName evidence="4">C-type lectin domain protein</fullName>
    </submittedName>
</protein>
<dbReference type="AlphaFoldDB" id="A0A0F3GUX1"/>
<dbReference type="PROSITE" id="PS50041">
    <property type="entry name" value="C_TYPE_LECTIN_2"/>
    <property type="match status" value="1"/>
</dbReference>
<feature type="domain" description="C-type lectin" evidence="3">
    <location>
        <begin position="23"/>
        <end position="137"/>
    </location>
</feature>
<dbReference type="PATRIC" id="fig|29290.4.peg.2817"/>
<organism evidence="4 5">
    <name type="scientific">Candidatus Magnetobacterium bavaricum</name>
    <dbReference type="NCBI Taxonomy" id="29290"/>
    <lineage>
        <taxon>Bacteria</taxon>
        <taxon>Pseudomonadati</taxon>
        <taxon>Nitrospirota</taxon>
        <taxon>Thermodesulfovibrionia</taxon>
        <taxon>Thermodesulfovibrionales</taxon>
        <taxon>Candidatus Magnetobacteriaceae</taxon>
        <taxon>Candidatus Magnetobacterium</taxon>
    </lineage>
</organism>
<sequence>MAWYLHVWGGVAAADSEKVVNPANNHTYQRIDTPMTWADAKANCEKLGGYLATVTSDSEEQFIVNSFNQKYESWLGATDAEVEGTWKWITGEKWGYTDWNPVEPNNKEGNENCLVYAGSFGHWLDYSCSYKVTLLCEWDAQSQYTLTVAKSGTGTGNVTASTGTLSWSGNTGTASYTTATSVILTATADSGSTFGGWTGCDSTSGNICAVNVTSSKTITVTFISADTGTNQGPEVRLQRRWHRRHPLAQQGNRHGIHLPHEGGRYHTHPWDTGDS</sequence>
<dbReference type="InterPro" id="IPR018378">
    <property type="entry name" value="C-type_lectin_CS"/>
</dbReference>
<dbReference type="GO" id="GO:0030246">
    <property type="term" value="F:carbohydrate binding"/>
    <property type="evidence" value="ECO:0007669"/>
    <property type="project" value="UniProtKB-KW"/>
</dbReference>
<keyword evidence="1" id="KW-1015">Disulfide bond</keyword>
<name>A0A0F3GUX1_9BACT</name>
<dbReference type="InterPro" id="IPR016186">
    <property type="entry name" value="C-type_lectin-like/link_sf"/>
</dbReference>
<proteinExistence type="predicted"/>
<feature type="region of interest" description="Disordered" evidence="2">
    <location>
        <begin position="247"/>
        <end position="275"/>
    </location>
</feature>
<dbReference type="Proteomes" id="UP000033423">
    <property type="component" value="Unassembled WGS sequence"/>
</dbReference>
<dbReference type="PROSITE" id="PS00615">
    <property type="entry name" value="C_TYPE_LECTIN_1"/>
    <property type="match status" value="1"/>
</dbReference>
<dbReference type="SUPFAM" id="SSF56436">
    <property type="entry name" value="C-type lectin-like"/>
    <property type="match status" value="1"/>
</dbReference>
<evidence type="ECO:0000256" key="1">
    <source>
        <dbReference type="ARBA" id="ARBA00023157"/>
    </source>
</evidence>
<accession>A0A0F3GUX1</accession>
<dbReference type="Pfam" id="PF00059">
    <property type="entry name" value="Lectin_C"/>
    <property type="match status" value="1"/>
</dbReference>
<dbReference type="Gene3D" id="3.10.100.10">
    <property type="entry name" value="Mannose-Binding Protein A, subunit A"/>
    <property type="match status" value="1"/>
</dbReference>
<feature type="compositionally biased region" description="Basic and acidic residues" evidence="2">
    <location>
        <begin position="258"/>
        <end position="275"/>
    </location>
</feature>
<dbReference type="SMART" id="SM00034">
    <property type="entry name" value="CLECT"/>
    <property type="match status" value="1"/>
</dbReference>
<keyword evidence="4" id="KW-0430">Lectin</keyword>
<dbReference type="InterPro" id="IPR016187">
    <property type="entry name" value="CTDL_fold"/>
</dbReference>
<evidence type="ECO:0000313" key="4">
    <source>
        <dbReference type="EMBL" id="KJU85686.1"/>
    </source>
</evidence>
<reference evidence="4 5" key="1">
    <citation type="submission" date="2015-02" db="EMBL/GenBank/DDBJ databases">
        <title>Single-cell genomics of uncultivated deep-branching MTB reveals a conserved set of magnetosome genes.</title>
        <authorList>
            <person name="Kolinko S."/>
            <person name="Richter M."/>
            <person name="Glockner F.O."/>
            <person name="Brachmann A."/>
            <person name="Schuler D."/>
        </authorList>
    </citation>
    <scope>NUCLEOTIDE SEQUENCE [LARGE SCALE GENOMIC DNA]</scope>
    <source>
        <strain evidence="4">TM-1</strain>
    </source>
</reference>
<dbReference type="InterPro" id="IPR050111">
    <property type="entry name" value="C-type_lectin/snaclec_domain"/>
</dbReference>
<gene>
    <name evidence="4" type="ORF">MBAV_002120</name>
</gene>